<name>A0A822FEF5_9BILA</name>
<dbReference type="Proteomes" id="UP000663848">
    <property type="component" value="Unassembled WGS sequence"/>
</dbReference>
<sequence length="22" mass="2320">VCDHDYDCGGTDTSDEDANCGK</sequence>
<evidence type="ECO:0000256" key="1">
    <source>
        <dbReference type="SAM" id="MobiDB-lite"/>
    </source>
</evidence>
<dbReference type="AlphaFoldDB" id="A0A822FEF5"/>
<protein>
    <submittedName>
        <fullName evidence="2">Uncharacterized protein</fullName>
    </submittedName>
</protein>
<reference evidence="2" key="1">
    <citation type="submission" date="2021-02" db="EMBL/GenBank/DDBJ databases">
        <authorList>
            <person name="Nowell W R."/>
        </authorList>
    </citation>
    <scope>NUCLEOTIDE SEQUENCE</scope>
</reference>
<gene>
    <name evidence="2" type="ORF">QYT958_LOCUS46558</name>
</gene>
<organism evidence="2 3">
    <name type="scientific">Rotaria socialis</name>
    <dbReference type="NCBI Taxonomy" id="392032"/>
    <lineage>
        <taxon>Eukaryota</taxon>
        <taxon>Metazoa</taxon>
        <taxon>Spiralia</taxon>
        <taxon>Gnathifera</taxon>
        <taxon>Rotifera</taxon>
        <taxon>Eurotatoria</taxon>
        <taxon>Bdelloidea</taxon>
        <taxon>Philodinida</taxon>
        <taxon>Philodinidae</taxon>
        <taxon>Rotaria</taxon>
    </lineage>
</organism>
<evidence type="ECO:0000313" key="2">
    <source>
        <dbReference type="EMBL" id="CAF5128208.1"/>
    </source>
</evidence>
<dbReference type="EMBL" id="CAJOBR010083377">
    <property type="protein sequence ID" value="CAF5128208.1"/>
    <property type="molecule type" value="Genomic_DNA"/>
</dbReference>
<feature type="non-terminal residue" evidence="2">
    <location>
        <position position="1"/>
    </location>
</feature>
<feature type="region of interest" description="Disordered" evidence="1">
    <location>
        <begin position="1"/>
        <end position="22"/>
    </location>
</feature>
<proteinExistence type="predicted"/>
<accession>A0A822FEF5</accession>
<comment type="caution">
    <text evidence="2">The sequence shown here is derived from an EMBL/GenBank/DDBJ whole genome shotgun (WGS) entry which is preliminary data.</text>
</comment>
<feature type="compositionally biased region" description="Acidic residues" evidence="1">
    <location>
        <begin position="13"/>
        <end position="22"/>
    </location>
</feature>
<evidence type="ECO:0000313" key="3">
    <source>
        <dbReference type="Proteomes" id="UP000663848"/>
    </source>
</evidence>